<reference evidence="2 3" key="1">
    <citation type="journal article" date="2013" name="Genome Announc.">
        <title>Complete Genome Sequence of the Carbazole Degrader Pseudomonas resinovorans Strain CA10 (NBRC 106553).</title>
        <authorList>
            <person name="Shintani M."/>
            <person name="Hosoyama A."/>
            <person name="Ohji S."/>
            <person name="Tsuchikane K."/>
            <person name="Takarada H."/>
            <person name="Yamazoe A."/>
            <person name="Fujita N."/>
            <person name="Nojiri H."/>
        </authorList>
    </citation>
    <scope>NUCLEOTIDE SEQUENCE [LARGE SCALE GENOMIC DNA]</scope>
    <source>
        <strain evidence="2 3">NBRC 106553</strain>
    </source>
</reference>
<dbReference type="eggNOG" id="ENOG502ZEN1">
    <property type="taxonomic scope" value="Bacteria"/>
</dbReference>
<gene>
    <name evidence="2" type="ORF">PCA10_42310</name>
</gene>
<dbReference type="Proteomes" id="UP000015503">
    <property type="component" value="Chromosome"/>
</dbReference>
<keyword evidence="3" id="KW-1185">Reference proteome</keyword>
<dbReference type="AlphaFoldDB" id="S6AUV7"/>
<dbReference type="Pfam" id="PF13511">
    <property type="entry name" value="DUF4124"/>
    <property type="match status" value="1"/>
</dbReference>
<dbReference type="InterPro" id="IPR025392">
    <property type="entry name" value="DUF4124"/>
</dbReference>
<dbReference type="EMBL" id="AP013068">
    <property type="protein sequence ID" value="BAN49963.1"/>
    <property type="molecule type" value="Genomic_DNA"/>
</dbReference>
<dbReference type="HOGENOM" id="CLU_139777_0_0_6"/>
<evidence type="ECO:0000313" key="3">
    <source>
        <dbReference type="Proteomes" id="UP000015503"/>
    </source>
</evidence>
<dbReference type="RefSeq" id="WP_016494097.1">
    <property type="nucleotide sequence ID" value="NC_021499.1"/>
</dbReference>
<accession>S6AUV7</accession>
<organism evidence="2 3">
    <name type="scientific">Metapseudomonas resinovorans NBRC 106553</name>
    <dbReference type="NCBI Taxonomy" id="1245471"/>
    <lineage>
        <taxon>Bacteria</taxon>
        <taxon>Pseudomonadati</taxon>
        <taxon>Pseudomonadota</taxon>
        <taxon>Gammaproteobacteria</taxon>
        <taxon>Pseudomonadales</taxon>
        <taxon>Pseudomonadaceae</taxon>
        <taxon>Metapseudomonas</taxon>
    </lineage>
</organism>
<dbReference type="KEGG" id="pre:PCA10_42310"/>
<name>S6AUV7_METRE</name>
<dbReference type="OrthoDB" id="7031901at2"/>
<protein>
    <recommendedName>
        <fullName evidence="1">DUF4124 domain-containing protein</fullName>
    </recommendedName>
</protein>
<dbReference type="PATRIC" id="fig|1245471.3.peg.4280"/>
<feature type="domain" description="DUF4124" evidence="1">
    <location>
        <begin position="14"/>
        <end position="56"/>
    </location>
</feature>
<proteinExistence type="predicted"/>
<evidence type="ECO:0000313" key="2">
    <source>
        <dbReference type="EMBL" id="BAN49963.1"/>
    </source>
</evidence>
<sequence length="167" mass="18790">MRRLSIILISTLPCCLGAPLQATPLYRCSDADGNLSFTQYGCPPGSLTEEQRIRAPNLLNSDAIREEAREEYFPIQEWDEPERERELVVVGEREAVCDNRISAQERRQAIIRKQVRSGMTRADVESALGKPDRVSGNNGQLRYHYGKKKGASHQVAFDEAGCVKGRR</sequence>
<evidence type="ECO:0000259" key="1">
    <source>
        <dbReference type="Pfam" id="PF13511"/>
    </source>
</evidence>